<organism evidence="1 2">
    <name type="scientific">Leptothoe kymatousa TAU-MAC 1615</name>
    <dbReference type="NCBI Taxonomy" id="2364775"/>
    <lineage>
        <taxon>Bacteria</taxon>
        <taxon>Bacillati</taxon>
        <taxon>Cyanobacteriota</taxon>
        <taxon>Cyanophyceae</taxon>
        <taxon>Nodosilineales</taxon>
        <taxon>Cymatolegaceae</taxon>
        <taxon>Leptothoe</taxon>
        <taxon>Leptothoe kymatousa</taxon>
    </lineage>
</organism>
<reference evidence="1 2" key="1">
    <citation type="journal article" date="2021" name="Mar. Drugs">
        <title>Genome Reduction and Secondary Metabolism of the Marine Sponge-Associated Cyanobacterium Leptothoe.</title>
        <authorList>
            <person name="Konstantinou D."/>
            <person name="Popin R.V."/>
            <person name="Fewer D.P."/>
            <person name="Sivonen K."/>
            <person name="Gkelis S."/>
        </authorList>
    </citation>
    <scope>NUCLEOTIDE SEQUENCE [LARGE SCALE GENOMIC DNA]</scope>
    <source>
        <strain evidence="1 2">TAU-MAC 1615</strain>
    </source>
</reference>
<sequence>MNTWIVGVNTENLAIGLFGLYINQGLQYGEIRDPFVFSIVLGHLS</sequence>
<proteinExistence type="predicted"/>
<comment type="caution">
    <text evidence="1">The sequence shown here is derived from an EMBL/GenBank/DDBJ whole genome shotgun (WGS) entry which is preliminary data.</text>
</comment>
<dbReference type="RefSeq" id="WP_215619217.1">
    <property type="nucleotide sequence ID" value="NZ_JADOER010000012.1"/>
</dbReference>
<protein>
    <submittedName>
        <fullName evidence="1">Uncharacterized protein</fullName>
    </submittedName>
</protein>
<gene>
    <name evidence="1" type="ORF">IXB28_14015</name>
</gene>
<accession>A0ABS5Y676</accession>
<dbReference type="EMBL" id="JADOER010000012">
    <property type="protein sequence ID" value="MBT9313328.1"/>
    <property type="molecule type" value="Genomic_DNA"/>
</dbReference>
<keyword evidence="2" id="KW-1185">Reference proteome</keyword>
<dbReference type="Proteomes" id="UP001196661">
    <property type="component" value="Unassembled WGS sequence"/>
</dbReference>
<evidence type="ECO:0000313" key="1">
    <source>
        <dbReference type="EMBL" id="MBT9313328.1"/>
    </source>
</evidence>
<evidence type="ECO:0000313" key="2">
    <source>
        <dbReference type="Proteomes" id="UP001196661"/>
    </source>
</evidence>
<name>A0ABS5Y676_9CYAN</name>